<name>A0A8J7WB87_9RHOB</name>
<dbReference type="AlphaFoldDB" id="A0A8J7WB87"/>
<dbReference type="Pfam" id="PF22011">
    <property type="entry name" value="DUF6931"/>
    <property type="match status" value="1"/>
</dbReference>
<accession>A0A8J7WB87</accession>
<evidence type="ECO:0000256" key="1">
    <source>
        <dbReference type="SAM" id="MobiDB-lite"/>
    </source>
</evidence>
<protein>
    <submittedName>
        <fullName evidence="2">Uncharacterized protein</fullName>
    </submittedName>
</protein>
<evidence type="ECO:0000313" key="3">
    <source>
        <dbReference type="Proteomes" id="UP000681356"/>
    </source>
</evidence>
<comment type="caution">
    <text evidence="2">The sequence shown here is derived from an EMBL/GenBank/DDBJ whole genome shotgun (WGS) entry which is preliminary data.</text>
</comment>
<dbReference type="Proteomes" id="UP000681356">
    <property type="component" value="Unassembled WGS sequence"/>
</dbReference>
<dbReference type="RefSeq" id="WP_212535540.1">
    <property type="nucleotide sequence ID" value="NZ_JAGTUU010000002.1"/>
</dbReference>
<proteinExistence type="predicted"/>
<dbReference type="InterPro" id="IPR053855">
    <property type="entry name" value="DUF6931"/>
</dbReference>
<dbReference type="EMBL" id="JAGTUU010000002">
    <property type="protein sequence ID" value="MBS0123567.1"/>
    <property type="molecule type" value="Genomic_DNA"/>
</dbReference>
<gene>
    <name evidence="2" type="ORF">KB874_05420</name>
</gene>
<reference evidence="2" key="1">
    <citation type="submission" date="2021-04" db="EMBL/GenBank/DDBJ databases">
        <authorList>
            <person name="Yoon J."/>
        </authorList>
    </citation>
    <scope>NUCLEOTIDE SEQUENCE</scope>
    <source>
        <strain evidence="2">KMU-90</strain>
    </source>
</reference>
<keyword evidence="3" id="KW-1185">Reference proteome</keyword>
<evidence type="ECO:0000313" key="2">
    <source>
        <dbReference type="EMBL" id="MBS0123567.1"/>
    </source>
</evidence>
<sequence length="204" mass="22682">MASEFDDQAALADNEDGGEKTQPPVSALRFDTPAELYAGLPRVRGMTQHRPREGERNIDYLQRLRGSTTPEEAVTFTAFALVPKMAIWWGYECLRLSSDDLSAADRELMELVATWMTNPDSENRFRAMRTALYARSRTPQVFLGLAVGWSGGPIAPNDPAQVLLHRAPQAINSAVLSSLARADMSQRPVRLARFIDQAAALFRF</sequence>
<organism evidence="2 3">
    <name type="scientific">Thetidibacter halocola</name>
    <dbReference type="NCBI Taxonomy" id="2827239"/>
    <lineage>
        <taxon>Bacteria</taxon>
        <taxon>Pseudomonadati</taxon>
        <taxon>Pseudomonadota</taxon>
        <taxon>Alphaproteobacteria</taxon>
        <taxon>Rhodobacterales</taxon>
        <taxon>Roseobacteraceae</taxon>
        <taxon>Thetidibacter</taxon>
    </lineage>
</organism>
<feature type="region of interest" description="Disordered" evidence="1">
    <location>
        <begin position="1"/>
        <end position="27"/>
    </location>
</feature>